<gene>
    <name evidence="7" type="ORF">CEUTPL_LOCUS2596</name>
</gene>
<dbReference type="Gene3D" id="1.20.1250.20">
    <property type="entry name" value="MFS general substrate transporter like domains"/>
    <property type="match status" value="2"/>
</dbReference>
<protein>
    <recommendedName>
        <fullName evidence="6">Major facilitator superfamily (MFS) profile domain-containing protein</fullName>
    </recommendedName>
</protein>
<feature type="transmembrane region" description="Helical" evidence="5">
    <location>
        <begin position="201"/>
        <end position="222"/>
    </location>
</feature>
<dbReference type="CDD" id="cd17318">
    <property type="entry name" value="MFS_SLC17"/>
    <property type="match status" value="1"/>
</dbReference>
<dbReference type="EMBL" id="OU892287">
    <property type="protein sequence ID" value="CAG9761904.1"/>
    <property type="molecule type" value="Genomic_DNA"/>
</dbReference>
<organism evidence="7 8">
    <name type="scientific">Ceutorhynchus assimilis</name>
    <name type="common">cabbage seed weevil</name>
    <dbReference type="NCBI Taxonomy" id="467358"/>
    <lineage>
        <taxon>Eukaryota</taxon>
        <taxon>Metazoa</taxon>
        <taxon>Ecdysozoa</taxon>
        <taxon>Arthropoda</taxon>
        <taxon>Hexapoda</taxon>
        <taxon>Insecta</taxon>
        <taxon>Pterygota</taxon>
        <taxon>Neoptera</taxon>
        <taxon>Endopterygota</taxon>
        <taxon>Coleoptera</taxon>
        <taxon>Polyphaga</taxon>
        <taxon>Cucujiformia</taxon>
        <taxon>Curculionidae</taxon>
        <taxon>Ceutorhynchinae</taxon>
        <taxon>Ceutorhynchus</taxon>
    </lineage>
</organism>
<keyword evidence="3 5" id="KW-1133">Transmembrane helix</keyword>
<dbReference type="GO" id="GO:0006820">
    <property type="term" value="P:monoatomic anion transport"/>
    <property type="evidence" value="ECO:0007669"/>
    <property type="project" value="TreeGrafter"/>
</dbReference>
<dbReference type="InterPro" id="IPR050382">
    <property type="entry name" value="MFS_Na/Anion_cotransporter"/>
</dbReference>
<dbReference type="PROSITE" id="PS50850">
    <property type="entry name" value="MFS"/>
    <property type="match status" value="1"/>
</dbReference>
<keyword evidence="4 5" id="KW-0472">Membrane</keyword>
<feature type="transmembrane region" description="Helical" evidence="5">
    <location>
        <begin position="36"/>
        <end position="60"/>
    </location>
</feature>
<evidence type="ECO:0000256" key="5">
    <source>
        <dbReference type="SAM" id="Phobius"/>
    </source>
</evidence>
<evidence type="ECO:0000313" key="7">
    <source>
        <dbReference type="EMBL" id="CAG9761904.1"/>
    </source>
</evidence>
<evidence type="ECO:0000313" key="8">
    <source>
        <dbReference type="Proteomes" id="UP001152799"/>
    </source>
</evidence>
<dbReference type="InterPro" id="IPR011701">
    <property type="entry name" value="MFS"/>
</dbReference>
<feature type="transmembrane region" description="Helical" evidence="5">
    <location>
        <begin position="365"/>
        <end position="388"/>
    </location>
</feature>
<feature type="transmembrane region" description="Helical" evidence="5">
    <location>
        <begin position="174"/>
        <end position="195"/>
    </location>
</feature>
<evidence type="ECO:0000256" key="3">
    <source>
        <dbReference type="ARBA" id="ARBA00022989"/>
    </source>
</evidence>
<feature type="transmembrane region" description="Helical" evidence="5">
    <location>
        <begin position="141"/>
        <end position="162"/>
    </location>
</feature>
<sequence length="472" mass="52390">MSKEVDKSEYTSVSQNVKIVPIKKAPTIGHRHLQAFLYFLMGFVAFGFRVCLSVNIVAMTDPLVNSNPDIPTYPHWTKKNLILSSFFCGYMLPQIFAAYVAKKYGAKWFLVGTMTLQSLLSFLTPLTAAHFGEIGMMISRVMQGCCQGFIFPSCAHFLSVWIPPQERSRIGSTIYTAGKGGTLFALIITGLLAASSYGWPMAFHFFGVCGLGWCILMIIFGYDTPQEDSRISCVEQEYIETSLGYTEDSINQKTPWRKILTSVPVWALLAAQTGSNYCFWTILTQIPSYMNYMMNFDLKKNGFWSAMPYLVFWILGTIFGILSDWMINKEIVSRGAARKIFNSIGLLIPACALIALGFTRSDQTTQAVVLLIIAVGLNAACFSGFAVNHVDLSPNHAGSLMGFCNGLAQTSGIIAPLMVQVFIHDVRNPLEWRNVFCLAAAVNVVTSTVYDLFGSGEIQPWNTEDVEEDDKK</sequence>
<evidence type="ECO:0000256" key="1">
    <source>
        <dbReference type="ARBA" id="ARBA00004141"/>
    </source>
</evidence>
<feature type="transmembrane region" description="Helical" evidence="5">
    <location>
        <begin position="263"/>
        <end position="283"/>
    </location>
</feature>
<accession>A0A9N9MC93</accession>
<feature type="transmembrane region" description="Helical" evidence="5">
    <location>
        <begin position="400"/>
        <end position="423"/>
    </location>
</feature>
<feature type="transmembrane region" description="Helical" evidence="5">
    <location>
        <begin position="80"/>
        <end position="101"/>
    </location>
</feature>
<evidence type="ECO:0000256" key="2">
    <source>
        <dbReference type="ARBA" id="ARBA00022692"/>
    </source>
</evidence>
<dbReference type="Proteomes" id="UP001152799">
    <property type="component" value="Chromosome 11"/>
</dbReference>
<feature type="domain" description="Major facilitator superfamily (MFS) profile" evidence="6">
    <location>
        <begin position="35"/>
        <end position="458"/>
    </location>
</feature>
<dbReference type="SUPFAM" id="SSF103473">
    <property type="entry name" value="MFS general substrate transporter"/>
    <property type="match status" value="1"/>
</dbReference>
<dbReference type="Pfam" id="PF07690">
    <property type="entry name" value="MFS_1"/>
    <property type="match status" value="1"/>
</dbReference>
<keyword evidence="8" id="KW-1185">Reference proteome</keyword>
<feature type="transmembrane region" description="Helical" evidence="5">
    <location>
        <begin position="108"/>
        <end position="129"/>
    </location>
</feature>
<dbReference type="InterPro" id="IPR020846">
    <property type="entry name" value="MFS_dom"/>
</dbReference>
<proteinExistence type="predicted"/>
<comment type="subcellular location">
    <subcellularLocation>
        <location evidence="1">Membrane</location>
        <topology evidence="1">Multi-pass membrane protein</topology>
    </subcellularLocation>
</comment>
<feature type="transmembrane region" description="Helical" evidence="5">
    <location>
        <begin position="303"/>
        <end position="327"/>
    </location>
</feature>
<dbReference type="AlphaFoldDB" id="A0A9N9MC93"/>
<evidence type="ECO:0000256" key="4">
    <source>
        <dbReference type="ARBA" id="ARBA00023136"/>
    </source>
</evidence>
<dbReference type="GO" id="GO:0022857">
    <property type="term" value="F:transmembrane transporter activity"/>
    <property type="evidence" value="ECO:0007669"/>
    <property type="project" value="InterPro"/>
</dbReference>
<dbReference type="PANTHER" id="PTHR11662:SF280">
    <property type="entry name" value="FI21844P1-RELATED"/>
    <property type="match status" value="1"/>
</dbReference>
<dbReference type="PANTHER" id="PTHR11662">
    <property type="entry name" value="SOLUTE CARRIER FAMILY 17"/>
    <property type="match status" value="1"/>
</dbReference>
<dbReference type="InterPro" id="IPR036259">
    <property type="entry name" value="MFS_trans_sf"/>
</dbReference>
<evidence type="ECO:0000259" key="6">
    <source>
        <dbReference type="PROSITE" id="PS50850"/>
    </source>
</evidence>
<name>A0A9N9MC93_9CUCU</name>
<feature type="transmembrane region" description="Helical" evidence="5">
    <location>
        <begin position="339"/>
        <end position="359"/>
    </location>
</feature>
<reference evidence="7" key="1">
    <citation type="submission" date="2022-01" db="EMBL/GenBank/DDBJ databases">
        <authorList>
            <person name="King R."/>
        </authorList>
    </citation>
    <scope>NUCLEOTIDE SEQUENCE</scope>
</reference>
<dbReference type="OrthoDB" id="2985014at2759"/>
<dbReference type="FunFam" id="1.20.1250.20:FF:000532">
    <property type="entry name" value="SLC (SoLute Carrier) homolog"/>
    <property type="match status" value="1"/>
</dbReference>
<dbReference type="GO" id="GO:0016020">
    <property type="term" value="C:membrane"/>
    <property type="evidence" value="ECO:0007669"/>
    <property type="project" value="UniProtKB-SubCell"/>
</dbReference>
<keyword evidence="2 5" id="KW-0812">Transmembrane</keyword>